<dbReference type="InterPro" id="IPR006827">
    <property type="entry name" value="Lant_deHydtase_N"/>
</dbReference>
<gene>
    <name evidence="2" type="ORF">SAMN02927921_04042</name>
</gene>
<keyword evidence="3" id="KW-1185">Reference proteome</keyword>
<dbReference type="OrthoDB" id="1273722at2"/>
<organism evidence="2 3">
    <name type="scientific">Sinomicrobium oceani</name>
    <dbReference type="NCBI Taxonomy" id="1150368"/>
    <lineage>
        <taxon>Bacteria</taxon>
        <taxon>Pseudomonadati</taxon>
        <taxon>Bacteroidota</taxon>
        <taxon>Flavobacteriia</taxon>
        <taxon>Flavobacteriales</taxon>
        <taxon>Flavobacteriaceae</taxon>
        <taxon>Sinomicrobium</taxon>
    </lineage>
</organism>
<sequence>MNDNSYQNFPGFVLRTPLFPLEFYKDLTGGDRIPEEKLKALFKDTLIREAVFLASPPLYEELTRWEAGTVTDKKKTDKLRYALLKYLSRMSSRCTPFGLFAGCSIGVLGAQTEIQLGGAQKNRRHTRLDMNYLVALSQDLVKNGNIRKQLLFYPNTSIYPAGDQLRYIEYKYVNSKRHHHIVAVDNSEYLTGVLEKAGRGALLEDLANSLVDEEITYEEAEGFVEELVESQLLTSELEPSVSGPEFLEQIKKVLRKLEGTVPLLQILDDIDIRLAELDNHIGNAPGKYLELSEYLKQLGTGFELKYLFQTDMILNTEKNTLDTAVVETLKKGITFLNKITLPPKSTLLDQFKKAFYERFEEREVPLAKALDVEMGIGYKQDQGSGDVNPLVDDLIIPGKRAKHEVSEIRWSAVQNIIQKKLTYAIGTGAYLITVTDEDFANFEADWNDLPDTLSAMIELVEEEGVQKYRFGGAGGSSAANLLGRFCHGDEALNLYTQQIIDSEKHAKNDKILAEIVHLPESRVGNILMRPAFRNYEIPYLAKSVLNEDEQLPLDDLHISVKYGRNVLLRSRKLNKEVVPHLTNAHNYSSNALPIYQFLCDMQTQGLRSGVGFNLGPFAGEYEFIPRVEYENIILSEATWNLKKEDVEPLKKEQKDDEKLRKSIRDFCDKRKIPQYTMLTDGDNELLINFGNLTSVRMLLDTVKKRSGFKLTEFLFAKGSKIRDDRGQHYTNQIVLSFYNSKKQKNEQ</sequence>
<accession>A0A1K1RVT1</accession>
<dbReference type="RefSeq" id="WP_072319271.1">
    <property type="nucleotide sequence ID" value="NZ_FPJE01000036.1"/>
</dbReference>
<dbReference type="Proteomes" id="UP000182248">
    <property type="component" value="Unassembled WGS sequence"/>
</dbReference>
<feature type="domain" description="Lantibiotic dehydratase N-terminal" evidence="1">
    <location>
        <begin position="44"/>
        <end position="698"/>
    </location>
</feature>
<dbReference type="Pfam" id="PF04738">
    <property type="entry name" value="Lant_dehydr_N"/>
    <property type="match status" value="1"/>
</dbReference>
<protein>
    <submittedName>
        <fullName evidence="2">Lantibiotic dehydratase, C terminus</fullName>
    </submittedName>
</protein>
<reference evidence="2 3" key="1">
    <citation type="submission" date="2016-11" db="EMBL/GenBank/DDBJ databases">
        <authorList>
            <person name="Jaros S."/>
            <person name="Januszkiewicz K."/>
            <person name="Wedrychowicz H."/>
        </authorList>
    </citation>
    <scope>NUCLEOTIDE SEQUENCE [LARGE SCALE GENOMIC DNA]</scope>
    <source>
        <strain evidence="2 3">CGMCC 1.12145</strain>
    </source>
</reference>
<evidence type="ECO:0000313" key="2">
    <source>
        <dbReference type="EMBL" id="SFW75940.1"/>
    </source>
</evidence>
<name>A0A1K1RVT1_9FLAO</name>
<proteinExistence type="predicted"/>
<evidence type="ECO:0000313" key="3">
    <source>
        <dbReference type="Proteomes" id="UP000182248"/>
    </source>
</evidence>
<dbReference type="AlphaFoldDB" id="A0A1K1RVT1"/>
<dbReference type="EMBL" id="FPJE01000036">
    <property type="protein sequence ID" value="SFW75940.1"/>
    <property type="molecule type" value="Genomic_DNA"/>
</dbReference>
<evidence type="ECO:0000259" key="1">
    <source>
        <dbReference type="Pfam" id="PF04738"/>
    </source>
</evidence>
<dbReference type="STRING" id="1150368.SAMN02927921_04042"/>